<dbReference type="PANTHER" id="PTHR10177">
    <property type="entry name" value="CYCLINS"/>
    <property type="match status" value="1"/>
</dbReference>
<dbReference type="Proteomes" id="UP000018467">
    <property type="component" value="Unassembled WGS sequence"/>
</dbReference>
<sequence>MLSSVLVIHVGESSVALFSERNSETSAEPEVPPSAAQNIKSNLHSVRKLLQLQKWRSESHSLMQRVSQHSGRGFLWKVVPASRRVTVPMKFCGSEENQRLERLLDDNLAREMRLWKAPVLKGGCIQGSDITPSLYQEIVFWLCEMSETFMFSSETFALGVCVLNRLLATVKAQSKYLKCMAITSLILAAKINEEDEVIASVKDLLVQSGCNFSIAEILRMERIILDKLHWDLYTATPVDFIHIFHGLLVSARPHLALAVAQKRFCFQASLWTKQVQHCMACHQLWQFKGSTLALAIITLELEMLMPDWFSFFSDLLKKAQIDSTDFIYCKEMVDEYLTSLQLSLPTNAVYILHTTDLKLRAYKDGGVMDKHRGDQAMKMKRGNGGWEVDDFYDGFSCLYNEVSPMELEGSGPENMNGSLQAKVMPCPPLQPLLN</sequence>
<proteinExistence type="inferred from homology"/>
<reference evidence="5" key="1">
    <citation type="submission" date="2013-03" db="EMBL/GenBank/DDBJ databases">
        <authorList>
            <person name="Jeffery W."/>
            <person name="Warren W."/>
            <person name="Wilson R.K."/>
        </authorList>
    </citation>
    <scope>NUCLEOTIDE SEQUENCE</scope>
    <source>
        <strain evidence="5">female</strain>
    </source>
</reference>
<accession>A0A3B1JVR5</accession>
<feature type="domain" description="Cyclin-like" evidence="3">
    <location>
        <begin position="140"/>
        <end position="226"/>
    </location>
</feature>
<dbReference type="InterPro" id="IPR039361">
    <property type="entry name" value="Cyclin"/>
</dbReference>
<dbReference type="Pfam" id="PF00134">
    <property type="entry name" value="Cyclin_N"/>
    <property type="match status" value="1"/>
</dbReference>
<dbReference type="Ensembl" id="ENSAMXT00000036490.1">
    <property type="protein sequence ID" value="ENSAMXP00000045935.1"/>
    <property type="gene ID" value="ENSAMXG00000035660.1"/>
</dbReference>
<comment type="similarity">
    <text evidence="2">Belongs to the cyclin family.</text>
</comment>
<dbReference type="FunCoup" id="A0A3B1JVR5">
    <property type="interactions" value="4"/>
</dbReference>
<dbReference type="Gene3D" id="1.10.472.10">
    <property type="entry name" value="Cyclin-like"/>
    <property type="match status" value="2"/>
</dbReference>
<reference evidence="5" key="2">
    <citation type="journal article" date="2014" name="Nat. Commun.">
        <title>The cavefish genome reveals candidate genes for eye loss.</title>
        <authorList>
            <person name="McGaugh S.E."/>
            <person name="Gross J.B."/>
            <person name="Aken B."/>
            <person name="Blin M."/>
            <person name="Borowsky R."/>
            <person name="Chalopin D."/>
            <person name="Hinaux H."/>
            <person name="Jeffery W.R."/>
            <person name="Keene A."/>
            <person name="Ma L."/>
            <person name="Minx P."/>
            <person name="Murphy D."/>
            <person name="O'Quin K.E."/>
            <person name="Retaux S."/>
            <person name="Rohner N."/>
            <person name="Searle S.M."/>
            <person name="Stahl B.A."/>
            <person name="Tabin C."/>
            <person name="Volff J.N."/>
            <person name="Yoshizawa M."/>
            <person name="Warren W.C."/>
        </authorList>
    </citation>
    <scope>NUCLEOTIDE SEQUENCE [LARGE SCALE GENOMIC DNA]</scope>
    <source>
        <strain evidence="5">female</strain>
    </source>
</reference>
<evidence type="ECO:0000256" key="2">
    <source>
        <dbReference type="RuleBase" id="RU000383"/>
    </source>
</evidence>
<evidence type="ECO:0000313" key="5">
    <source>
        <dbReference type="Proteomes" id="UP000018467"/>
    </source>
</evidence>
<dbReference type="FunFam" id="1.10.472.10:FF:000006">
    <property type="entry name" value="Cyclin I"/>
    <property type="match status" value="1"/>
</dbReference>
<evidence type="ECO:0000256" key="1">
    <source>
        <dbReference type="ARBA" id="ARBA00023127"/>
    </source>
</evidence>
<protein>
    <submittedName>
        <fullName evidence="4">Cyclin I family member 2</fullName>
    </submittedName>
</protein>
<name>A0A3B1JVR5_ASTMX</name>
<dbReference type="GeneTree" id="ENSGT00940000162679"/>
<evidence type="ECO:0000259" key="3">
    <source>
        <dbReference type="SMART" id="SM00385"/>
    </source>
</evidence>
<organism evidence="4 5">
    <name type="scientific">Astyanax mexicanus</name>
    <name type="common">Blind cave fish</name>
    <name type="synonym">Astyanax fasciatus mexicanus</name>
    <dbReference type="NCBI Taxonomy" id="7994"/>
    <lineage>
        <taxon>Eukaryota</taxon>
        <taxon>Metazoa</taxon>
        <taxon>Chordata</taxon>
        <taxon>Craniata</taxon>
        <taxon>Vertebrata</taxon>
        <taxon>Euteleostomi</taxon>
        <taxon>Actinopterygii</taxon>
        <taxon>Neopterygii</taxon>
        <taxon>Teleostei</taxon>
        <taxon>Ostariophysi</taxon>
        <taxon>Characiformes</taxon>
        <taxon>Characoidei</taxon>
        <taxon>Acestrorhamphidae</taxon>
        <taxon>Acestrorhamphinae</taxon>
        <taxon>Astyanax</taxon>
    </lineage>
</organism>
<reference evidence="4" key="4">
    <citation type="submission" date="2025-09" db="UniProtKB">
        <authorList>
            <consortium name="Ensembl"/>
        </authorList>
    </citation>
    <scope>IDENTIFICATION</scope>
</reference>
<dbReference type="SMART" id="SM00385">
    <property type="entry name" value="CYCLIN"/>
    <property type="match status" value="1"/>
</dbReference>
<dbReference type="Bgee" id="ENSAMXG00000035660">
    <property type="expression patterns" value="Expressed in testis and 11 other cell types or tissues"/>
</dbReference>
<dbReference type="SUPFAM" id="SSF47954">
    <property type="entry name" value="Cyclin-like"/>
    <property type="match status" value="1"/>
</dbReference>
<dbReference type="InterPro" id="IPR013763">
    <property type="entry name" value="Cyclin-like_dom"/>
</dbReference>
<dbReference type="STRING" id="7994.ENSAMXP00000045935"/>
<keyword evidence="1 2" id="KW-0195">Cyclin</keyword>
<dbReference type="AlphaFoldDB" id="A0A3B1JVR5"/>
<dbReference type="InParanoid" id="A0A3B1JVR5"/>
<reference evidence="4" key="3">
    <citation type="submission" date="2025-08" db="UniProtKB">
        <authorList>
            <consortium name="Ensembl"/>
        </authorList>
    </citation>
    <scope>IDENTIFICATION</scope>
</reference>
<evidence type="ECO:0000313" key="4">
    <source>
        <dbReference type="Ensembl" id="ENSAMXP00000045935.1"/>
    </source>
</evidence>
<dbReference type="InterPro" id="IPR036915">
    <property type="entry name" value="Cyclin-like_sf"/>
</dbReference>
<keyword evidence="5" id="KW-1185">Reference proteome</keyword>
<dbReference type="InterPro" id="IPR006671">
    <property type="entry name" value="Cyclin_N"/>
</dbReference>